<evidence type="ECO:0000313" key="2">
    <source>
        <dbReference type="Proteomes" id="UP000271241"/>
    </source>
</evidence>
<sequence>MNRVPNEVIDCVVELSTDEAALALLSCTSRRLRACVAARQSWWQERFKQHFPQNDDKEEQWLRLHVRTQKAVESGVGGGSRLSFQRRDSQFDWFDAYCRRRAIEYRWRHGLYTLHLLADATDIRPNGTRLQSIPLVSVGSSLQDATVASQWRLPSQQQPTWIMERLCWDYVRMEHMVAVWCLWSEEYLVIQVKRHSAEPIDSSFSSLYAWHFAALHRPPRPIIVNQCIYYIDMRKSWLAVQYKCTSRARQATTVVHDLSKEQWCSDILGNVSSGRIQNIAAHGVYIVRVGHNYASGPTLVGYQLWKAIPGQDTSFQCQAKGNILMDSSGPGRGIIVSRRIDDTRFIIWIRNSANLASGATPNLVLVKVSRKKTGTTLTEKWAINTKGQKVWSVVSRNLLLVTKRNKPITLLNLDDGAVVHNVILDCWYYSGLYPPKGQWERMANGTMWLDPREDIAPGDPQNTEWQSSPTSILVSADNSHFLADYATEYLPRPRRGIRMSAVLS</sequence>
<evidence type="ECO:0008006" key="3">
    <source>
        <dbReference type="Google" id="ProtNLM"/>
    </source>
</evidence>
<name>A0A4P9XSC3_9FUNG</name>
<gene>
    <name evidence="1" type="ORF">THASP1DRAFT_29335</name>
</gene>
<keyword evidence="2" id="KW-1185">Reference proteome</keyword>
<proteinExistence type="predicted"/>
<evidence type="ECO:0000313" key="1">
    <source>
        <dbReference type="EMBL" id="RKP08872.1"/>
    </source>
</evidence>
<accession>A0A4P9XSC3</accession>
<dbReference type="EMBL" id="KZ992562">
    <property type="protein sequence ID" value="RKP08872.1"/>
    <property type="molecule type" value="Genomic_DNA"/>
</dbReference>
<dbReference type="Proteomes" id="UP000271241">
    <property type="component" value="Unassembled WGS sequence"/>
</dbReference>
<organism evidence="1 2">
    <name type="scientific">Thamnocephalis sphaerospora</name>
    <dbReference type="NCBI Taxonomy" id="78915"/>
    <lineage>
        <taxon>Eukaryota</taxon>
        <taxon>Fungi</taxon>
        <taxon>Fungi incertae sedis</taxon>
        <taxon>Zoopagomycota</taxon>
        <taxon>Zoopagomycotina</taxon>
        <taxon>Zoopagomycetes</taxon>
        <taxon>Zoopagales</taxon>
        <taxon>Sigmoideomycetaceae</taxon>
        <taxon>Thamnocephalis</taxon>
    </lineage>
</organism>
<dbReference type="AlphaFoldDB" id="A0A4P9XSC3"/>
<protein>
    <recommendedName>
        <fullName evidence="3">F-box domain-containing protein</fullName>
    </recommendedName>
</protein>
<reference evidence="2" key="1">
    <citation type="journal article" date="2018" name="Nat. Microbiol.">
        <title>Leveraging single-cell genomics to expand the fungal tree of life.</title>
        <authorList>
            <person name="Ahrendt S.R."/>
            <person name="Quandt C.A."/>
            <person name="Ciobanu D."/>
            <person name="Clum A."/>
            <person name="Salamov A."/>
            <person name="Andreopoulos B."/>
            <person name="Cheng J.F."/>
            <person name="Woyke T."/>
            <person name="Pelin A."/>
            <person name="Henrissat B."/>
            <person name="Reynolds N.K."/>
            <person name="Benny G.L."/>
            <person name="Smith M.E."/>
            <person name="James T.Y."/>
            <person name="Grigoriev I.V."/>
        </authorList>
    </citation>
    <scope>NUCLEOTIDE SEQUENCE [LARGE SCALE GENOMIC DNA]</scope>
    <source>
        <strain evidence="2">RSA 1356</strain>
    </source>
</reference>